<protein>
    <submittedName>
        <fullName evidence="1">Uncharacterized protein</fullName>
    </submittedName>
</protein>
<evidence type="ECO:0000313" key="2">
    <source>
        <dbReference type="Proteomes" id="UP000281553"/>
    </source>
</evidence>
<name>A0A3P6QIB7_DIBLA</name>
<dbReference type="Proteomes" id="UP000281553">
    <property type="component" value="Unassembled WGS sequence"/>
</dbReference>
<organism evidence="1 2">
    <name type="scientific">Dibothriocephalus latus</name>
    <name type="common">Fish tapeworm</name>
    <name type="synonym">Diphyllobothrium latum</name>
    <dbReference type="NCBI Taxonomy" id="60516"/>
    <lineage>
        <taxon>Eukaryota</taxon>
        <taxon>Metazoa</taxon>
        <taxon>Spiralia</taxon>
        <taxon>Lophotrochozoa</taxon>
        <taxon>Platyhelminthes</taxon>
        <taxon>Cestoda</taxon>
        <taxon>Eucestoda</taxon>
        <taxon>Diphyllobothriidea</taxon>
        <taxon>Diphyllobothriidae</taxon>
        <taxon>Dibothriocephalus</taxon>
    </lineage>
</organism>
<accession>A0A3P6QIB7</accession>
<dbReference type="AlphaFoldDB" id="A0A3P6QIB7"/>
<dbReference type="EMBL" id="UYRU01010391">
    <property type="protein sequence ID" value="VDK45427.1"/>
    <property type="molecule type" value="Genomic_DNA"/>
</dbReference>
<keyword evidence="2" id="KW-1185">Reference proteome</keyword>
<reference evidence="1 2" key="1">
    <citation type="submission" date="2018-11" db="EMBL/GenBank/DDBJ databases">
        <authorList>
            <consortium name="Pathogen Informatics"/>
        </authorList>
    </citation>
    <scope>NUCLEOTIDE SEQUENCE [LARGE SCALE GENOMIC DNA]</scope>
</reference>
<sequence>MEVINHSQPINPTSWFLPSPTGQFYYEYQRLTLLPNTRFCFYCQLNTDTAYRFAVDVELNHGFLRPPYQSTSFLPAPAAHVVNNTTVSACSVHSF</sequence>
<proteinExistence type="predicted"/>
<evidence type="ECO:0000313" key="1">
    <source>
        <dbReference type="EMBL" id="VDK45427.1"/>
    </source>
</evidence>
<gene>
    <name evidence="1" type="ORF">DILT_LOCUS1501</name>
</gene>